<dbReference type="RefSeq" id="WP_285966332.1">
    <property type="nucleotide sequence ID" value="NZ_CP127294.1"/>
</dbReference>
<reference evidence="2 3" key="1">
    <citation type="submission" date="2023-06" db="EMBL/GenBank/DDBJ databases">
        <authorList>
            <person name="Oyuntsetseg B."/>
            <person name="Kim S.B."/>
        </authorList>
    </citation>
    <scope>NUCLEOTIDE SEQUENCE [LARGE SCALE GENOMIC DNA]</scope>
    <source>
        <strain evidence="2 3">2-15</strain>
    </source>
</reference>
<accession>A0A9Y2I8K7</accession>
<name>A0A9Y2I8K7_9PSEU</name>
<organism evidence="2 3">
    <name type="scientific">Amycolatopsis carbonis</name>
    <dbReference type="NCBI Taxonomy" id="715471"/>
    <lineage>
        <taxon>Bacteria</taxon>
        <taxon>Bacillati</taxon>
        <taxon>Actinomycetota</taxon>
        <taxon>Actinomycetes</taxon>
        <taxon>Pseudonocardiales</taxon>
        <taxon>Pseudonocardiaceae</taxon>
        <taxon>Amycolatopsis</taxon>
    </lineage>
</organism>
<evidence type="ECO:0000256" key="1">
    <source>
        <dbReference type="SAM" id="MobiDB-lite"/>
    </source>
</evidence>
<feature type="region of interest" description="Disordered" evidence="1">
    <location>
        <begin position="1"/>
        <end position="58"/>
    </location>
</feature>
<evidence type="ECO:0000313" key="3">
    <source>
        <dbReference type="Proteomes" id="UP001236014"/>
    </source>
</evidence>
<proteinExistence type="predicted"/>
<dbReference type="Proteomes" id="UP001236014">
    <property type="component" value="Chromosome"/>
</dbReference>
<protein>
    <submittedName>
        <fullName evidence="2">Uncharacterized protein</fullName>
    </submittedName>
</protein>
<dbReference type="KEGG" id="acab:QRX50_29115"/>
<evidence type="ECO:0000313" key="2">
    <source>
        <dbReference type="EMBL" id="WIX75562.1"/>
    </source>
</evidence>
<keyword evidence="3" id="KW-1185">Reference proteome</keyword>
<sequence length="58" mass="6560">MRDGTEHPDIARPTTPDPGRTDDDTLYDPGEGRPPEDVDDAEDAGQRVIGEQRERRRE</sequence>
<dbReference type="AlphaFoldDB" id="A0A9Y2I8K7"/>
<dbReference type="EMBL" id="CP127294">
    <property type="protein sequence ID" value="WIX75562.1"/>
    <property type="molecule type" value="Genomic_DNA"/>
</dbReference>
<feature type="compositionally biased region" description="Basic and acidic residues" evidence="1">
    <location>
        <begin position="1"/>
        <end position="10"/>
    </location>
</feature>
<gene>
    <name evidence="2" type="ORF">QRX50_29115</name>
</gene>